<organism evidence="2 3">
    <name type="scientific">Sphingopyxis lindanitolerans</name>
    <dbReference type="NCBI Taxonomy" id="2054227"/>
    <lineage>
        <taxon>Bacteria</taxon>
        <taxon>Pseudomonadati</taxon>
        <taxon>Pseudomonadota</taxon>
        <taxon>Alphaproteobacteria</taxon>
        <taxon>Sphingomonadales</taxon>
        <taxon>Sphingomonadaceae</taxon>
        <taxon>Sphingopyxis</taxon>
    </lineage>
</organism>
<dbReference type="GO" id="GO:0033014">
    <property type="term" value="P:tetrapyrrole biosynthetic process"/>
    <property type="evidence" value="ECO:0007669"/>
    <property type="project" value="InterPro"/>
</dbReference>
<evidence type="ECO:0000313" key="3">
    <source>
        <dbReference type="Proteomes" id="UP000238954"/>
    </source>
</evidence>
<gene>
    <name evidence="2" type="ORF">CVO77_10785</name>
</gene>
<name>A0A2S8B905_9SPHN</name>
<dbReference type="GO" id="GO:0004852">
    <property type="term" value="F:uroporphyrinogen-III synthase activity"/>
    <property type="evidence" value="ECO:0007669"/>
    <property type="project" value="InterPro"/>
</dbReference>
<comment type="caution">
    <text evidence="2">The sequence shown here is derived from an EMBL/GenBank/DDBJ whole genome shotgun (WGS) entry which is preliminary data.</text>
</comment>
<protein>
    <submittedName>
        <fullName evidence="2">Uroporphyrinogen-III synthase</fullName>
    </submittedName>
</protein>
<dbReference type="OrthoDB" id="7424801at2"/>
<accession>A0A2S8B905</accession>
<reference evidence="3" key="1">
    <citation type="submission" date="2017-11" db="EMBL/GenBank/DDBJ databases">
        <title>The complete genome sequence of Sphingopyxis pomeranensis sp. nov. strain WS5A3p.</title>
        <authorList>
            <person name="Kaminski M.A."/>
        </authorList>
    </citation>
    <scope>NUCLEOTIDE SEQUENCE [LARGE SCALE GENOMIC DNA]</scope>
    <source>
        <strain evidence="3">WS5A3p</strain>
    </source>
</reference>
<sequence length="228" mass="22580">MTGHLPLVVTRPDPGGAATVARARAAGLDARPMPLFAARALAWSPPDRAGFDALLLTSAQAARLGGAGLAALAALPVWAVGEATAAAARAAGLTVAVTGPGDGQGLVDAMAAEGPARLLWLCGRDRSTFGAAGIAITPLPAYAVDPIPPPPGWDALVAAPAVVMAHSARGAARIAELVGSGRKHLTLLAISAAVASAAGEGWAEKAISSRPDDAAMLAEAHALCHKGR</sequence>
<dbReference type="InterPro" id="IPR036108">
    <property type="entry name" value="4pyrrol_syn_uPrphyn_synt_sf"/>
</dbReference>
<dbReference type="Gene3D" id="3.40.50.10090">
    <property type="match status" value="2"/>
</dbReference>
<dbReference type="EMBL" id="PHFW01000002">
    <property type="protein sequence ID" value="PQM28891.1"/>
    <property type="molecule type" value="Genomic_DNA"/>
</dbReference>
<proteinExistence type="predicted"/>
<feature type="domain" description="Tetrapyrrole biosynthesis uroporphyrinogen III synthase" evidence="1">
    <location>
        <begin position="19"/>
        <end position="217"/>
    </location>
</feature>
<evidence type="ECO:0000259" key="1">
    <source>
        <dbReference type="Pfam" id="PF02602"/>
    </source>
</evidence>
<dbReference type="RefSeq" id="WP_105999057.1">
    <property type="nucleotide sequence ID" value="NZ_CM009578.1"/>
</dbReference>
<keyword evidence="3" id="KW-1185">Reference proteome</keyword>
<dbReference type="InterPro" id="IPR003754">
    <property type="entry name" value="4pyrrol_synth_uPrphyn_synth"/>
</dbReference>
<dbReference type="AlphaFoldDB" id="A0A2S8B905"/>
<dbReference type="Proteomes" id="UP000238954">
    <property type="component" value="Chromosome"/>
</dbReference>
<dbReference type="SUPFAM" id="SSF69618">
    <property type="entry name" value="HemD-like"/>
    <property type="match status" value="1"/>
</dbReference>
<evidence type="ECO:0000313" key="2">
    <source>
        <dbReference type="EMBL" id="PQM28891.1"/>
    </source>
</evidence>
<dbReference type="Pfam" id="PF02602">
    <property type="entry name" value="HEM4"/>
    <property type="match status" value="1"/>
</dbReference>